<name>A0ACB6ZF44_THEGA</name>
<keyword evidence="2" id="KW-1185">Reference proteome</keyword>
<protein>
    <submittedName>
        <fullName evidence="1">Uncharacterized protein</fullName>
    </submittedName>
</protein>
<comment type="caution">
    <text evidence="1">The sequence shown here is derived from an EMBL/GenBank/DDBJ whole genome shotgun (WGS) entry which is preliminary data.</text>
</comment>
<reference evidence="1" key="1">
    <citation type="submission" date="2019-10" db="EMBL/GenBank/DDBJ databases">
        <authorList>
            <consortium name="DOE Joint Genome Institute"/>
            <person name="Kuo A."/>
            <person name="Miyauchi S."/>
            <person name="Kiss E."/>
            <person name="Drula E."/>
            <person name="Kohler A."/>
            <person name="Sanchez-Garcia M."/>
            <person name="Andreopoulos B."/>
            <person name="Barry K.W."/>
            <person name="Bonito G."/>
            <person name="Buee M."/>
            <person name="Carver A."/>
            <person name="Chen C."/>
            <person name="Cichocki N."/>
            <person name="Clum A."/>
            <person name="Culley D."/>
            <person name="Crous P.W."/>
            <person name="Fauchery L."/>
            <person name="Girlanda M."/>
            <person name="Hayes R."/>
            <person name="Keri Z."/>
            <person name="Labutti K."/>
            <person name="Lipzen A."/>
            <person name="Lombard V."/>
            <person name="Magnuson J."/>
            <person name="Maillard F."/>
            <person name="Morin E."/>
            <person name="Murat C."/>
            <person name="Nolan M."/>
            <person name="Ohm R."/>
            <person name="Pangilinan J."/>
            <person name="Pereira M."/>
            <person name="Perotto S."/>
            <person name="Peter M."/>
            <person name="Riley R."/>
            <person name="Sitrit Y."/>
            <person name="Stielow B."/>
            <person name="Szollosi G."/>
            <person name="Zifcakova L."/>
            <person name="Stursova M."/>
            <person name="Spatafora J.W."/>
            <person name="Tedersoo L."/>
            <person name="Vaario L.-M."/>
            <person name="Yamada A."/>
            <person name="Yan M."/>
            <person name="Wang P."/>
            <person name="Xu J."/>
            <person name="Bruns T."/>
            <person name="Baldrian P."/>
            <person name="Vilgalys R."/>
            <person name="Henrissat B."/>
            <person name="Grigoriev I.V."/>
            <person name="Hibbett D."/>
            <person name="Nagy L.G."/>
            <person name="Martin F.M."/>
        </authorList>
    </citation>
    <scope>NUCLEOTIDE SEQUENCE</scope>
    <source>
        <strain evidence="1">P2</strain>
    </source>
</reference>
<dbReference type="EMBL" id="MU118014">
    <property type="protein sequence ID" value="KAF9648425.1"/>
    <property type="molecule type" value="Genomic_DNA"/>
</dbReference>
<sequence>MEVVAVPAPRPARSTSTEKRAKMPTKPISEQVFATSVERKWDDQTSEPTEAKQPPAAELHATNNSCSVEANPPTAVSSSVDHVVEAEVVVTSAQGLHDMDVEPDKSDPIVAESPMKVQTVGSVTALPARIRELAELEEPHPLEMNPDDGESLEGGIRGFAPLQPIMDRMPVGISTPKERLGVSAGKEATVQSTPAMLPRGPQQTGQMTFRKPKVTFATTPFKETEAVRSVQSEITPRSGVQRRTIFEDDVFGTNGAWKLTPAKNSDKHFALIGVLNDIQDVIVKKITHQFEVAEEEARFARNDVHNEALTDFKKMHSQRAVQFNALVDLETAYATRERELVVAYEATLAVNTEILGHVRQKIREHDERNLVGRLPKTLRKSPISALMNSYLK</sequence>
<evidence type="ECO:0000313" key="2">
    <source>
        <dbReference type="Proteomes" id="UP000886501"/>
    </source>
</evidence>
<proteinExistence type="predicted"/>
<dbReference type="Proteomes" id="UP000886501">
    <property type="component" value="Unassembled WGS sequence"/>
</dbReference>
<reference evidence="1" key="2">
    <citation type="journal article" date="2020" name="Nat. Commun.">
        <title>Large-scale genome sequencing of mycorrhizal fungi provides insights into the early evolution of symbiotic traits.</title>
        <authorList>
            <person name="Miyauchi S."/>
            <person name="Kiss E."/>
            <person name="Kuo A."/>
            <person name="Drula E."/>
            <person name="Kohler A."/>
            <person name="Sanchez-Garcia M."/>
            <person name="Morin E."/>
            <person name="Andreopoulos B."/>
            <person name="Barry K.W."/>
            <person name="Bonito G."/>
            <person name="Buee M."/>
            <person name="Carver A."/>
            <person name="Chen C."/>
            <person name="Cichocki N."/>
            <person name="Clum A."/>
            <person name="Culley D."/>
            <person name="Crous P.W."/>
            <person name="Fauchery L."/>
            <person name="Girlanda M."/>
            <person name="Hayes R.D."/>
            <person name="Keri Z."/>
            <person name="LaButti K."/>
            <person name="Lipzen A."/>
            <person name="Lombard V."/>
            <person name="Magnuson J."/>
            <person name="Maillard F."/>
            <person name="Murat C."/>
            <person name="Nolan M."/>
            <person name="Ohm R.A."/>
            <person name="Pangilinan J."/>
            <person name="Pereira M.F."/>
            <person name="Perotto S."/>
            <person name="Peter M."/>
            <person name="Pfister S."/>
            <person name="Riley R."/>
            <person name="Sitrit Y."/>
            <person name="Stielow J.B."/>
            <person name="Szollosi G."/>
            <person name="Zifcakova L."/>
            <person name="Stursova M."/>
            <person name="Spatafora J.W."/>
            <person name="Tedersoo L."/>
            <person name="Vaario L.M."/>
            <person name="Yamada A."/>
            <person name="Yan M."/>
            <person name="Wang P."/>
            <person name="Xu J."/>
            <person name="Bruns T."/>
            <person name="Baldrian P."/>
            <person name="Vilgalys R."/>
            <person name="Dunand C."/>
            <person name="Henrissat B."/>
            <person name="Grigoriev I.V."/>
            <person name="Hibbett D."/>
            <person name="Nagy L.G."/>
            <person name="Martin F.M."/>
        </authorList>
    </citation>
    <scope>NUCLEOTIDE SEQUENCE</scope>
    <source>
        <strain evidence="1">P2</strain>
    </source>
</reference>
<organism evidence="1 2">
    <name type="scientific">Thelephora ganbajun</name>
    <name type="common">Ganba fungus</name>
    <dbReference type="NCBI Taxonomy" id="370292"/>
    <lineage>
        <taxon>Eukaryota</taxon>
        <taxon>Fungi</taxon>
        <taxon>Dikarya</taxon>
        <taxon>Basidiomycota</taxon>
        <taxon>Agaricomycotina</taxon>
        <taxon>Agaricomycetes</taxon>
        <taxon>Thelephorales</taxon>
        <taxon>Thelephoraceae</taxon>
        <taxon>Thelephora</taxon>
    </lineage>
</organism>
<gene>
    <name evidence="1" type="ORF">BDM02DRAFT_2277222</name>
</gene>
<evidence type="ECO:0000313" key="1">
    <source>
        <dbReference type="EMBL" id="KAF9648425.1"/>
    </source>
</evidence>
<accession>A0ACB6ZF44</accession>